<accession>A0A6A6XQD6</accession>
<evidence type="ECO:0000313" key="1">
    <source>
        <dbReference type="EMBL" id="KAF2798751.1"/>
    </source>
</evidence>
<sequence>MLKRNWTRLRQSFRPSRSPRECSIVKLPVELIRLILELLCTPDEDRKSLLALSLTCRTLWVLAREYIPRDVTVNAHSTSTTFTLFERSVTGDSSYARNVQTLIFKTGAKKCDIPKERIRQLFICLSALRVLKLDGLPRSYVVPTLFSGHLELKKTVKRLKIPGGMTIAMVAELTSFPAIRKWRFWSLDDLDCYAEYPEVEKIYLGKIVFQRSQVGFPLFENIVSRSQNLKTLETNLPFLPPVVKTGPSHEITIENAFSALRLQTILLHAADTLTSLNLHSEGQRWREHDGTRLDLSNFKMLKSITLSAICMCAPLSRDIPRDGLFKLLPRSVEKFTLQFPPSIGIFYSTCDGKVIVEEYSHFLFHGVGLSKLRWIEELALYNATGLPNLQQVNLLEDQKGQGGEKYAIQNWLEPSWIKTAFEQAHVHLCVSLRKNRND</sequence>
<evidence type="ECO:0008006" key="3">
    <source>
        <dbReference type="Google" id="ProtNLM"/>
    </source>
</evidence>
<proteinExistence type="predicted"/>
<organism evidence="1 2">
    <name type="scientific">Melanomma pulvis-pyrius CBS 109.77</name>
    <dbReference type="NCBI Taxonomy" id="1314802"/>
    <lineage>
        <taxon>Eukaryota</taxon>
        <taxon>Fungi</taxon>
        <taxon>Dikarya</taxon>
        <taxon>Ascomycota</taxon>
        <taxon>Pezizomycotina</taxon>
        <taxon>Dothideomycetes</taxon>
        <taxon>Pleosporomycetidae</taxon>
        <taxon>Pleosporales</taxon>
        <taxon>Melanommataceae</taxon>
        <taxon>Melanomma</taxon>
    </lineage>
</organism>
<reference evidence="1" key="1">
    <citation type="journal article" date="2020" name="Stud. Mycol.">
        <title>101 Dothideomycetes genomes: a test case for predicting lifestyles and emergence of pathogens.</title>
        <authorList>
            <person name="Haridas S."/>
            <person name="Albert R."/>
            <person name="Binder M."/>
            <person name="Bloem J."/>
            <person name="Labutti K."/>
            <person name="Salamov A."/>
            <person name="Andreopoulos B."/>
            <person name="Baker S."/>
            <person name="Barry K."/>
            <person name="Bills G."/>
            <person name="Bluhm B."/>
            <person name="Cannon C."/>
            <person name="Castanera R."/>
            <person name="Culley D."/>
            <person name="Daum C."/>
            <person name="Ezra D."/>
            <person name="Gonzalez J."/>
            <person name="Henrissat B."/>
            <person name="Kuo A."/>
            <person name="Liang C."/>
            <person name="Lipzen A."/>
            <person name="Lutzoni F."/>
            <person name="Magnuson J."/>
            <person name="Mondo S."/>
            <person name="Nolan M."/>
            <person name="Ohm R."/>
            <person name="Pangilinan J."/>
            <person name="Park H.-J."/>
            <person name="Ramirez L."/>
            <person name="Alfaro M."/>
            <person name="Sun H."/>
            <person name="Tritt A."/>
            <person name="Yoshinaga Y."/>
            <person name="Zwiers L.-H."/>
            <person name="Turgeon B."/>
            <person name="Goodwin S."/>
            <person name="Spatafora J."/>
            <person name="Crous P."/>
            <person name="Grigoriev I."/>
        </authorList>
    </citation>
    <scope>NUCLEOTIDE SEQUENCE</scope>
    <source>
        <strain evidence="1">CBS 109.77</strain>
    </source>
</reference>
<gene>
    <name evidence="1" type="ORF">K505DRAFT_414149</name>
</gene>
<dbReference type="Proteomes" id="UP000799757">
    <property type="component" value="Unassembled WGS sequence"/>
</dbReference>
<dbReference type="AlphaFoldDB" id="A0A6A6XQD6"/>
<protein>
    <recommendedName>
        <fullName evidence="3">F-box domain-containing protein</fullName>
    </recommendedName>
</protein>
<dbReference type="SUPFAM" id="SSF81383">
    <property type="entry name" value="F-box domain"/>
    <property type="match status" value="1"/>
</dbReference>
<name>A0A6A6XQD6_9PLEO</name>
<dbReference type="OrthoDB" id="3792203at2759"/>
<dbReference type="EMBL" id="MU001777">
    <property type="protein sequence ID" value="KAF2798751.1"/>
    <property type="molecule type" value="Genomic_DNA"/>
</dbReference>
<keyword evidence="2" id="KW-1185">Reference proteome</keyword>
<dbReference type="InterPro" id="IPR036047">
    <property type="entry name" value="F-box-like_dom_sf"/>
</dbReference>
<evidence type="ECO:0000313" key="2">
    <source>
        <dbReference type="Proteomes" id="UP000799757"/>
    </source>
</evidence>